<keyword evidence="5" id="KW-0653">Protein transport</keyword>
<comment type="subcellular location">
    <subcellularLocation>
        <location evidence="1">Golgi apparatus membrane</location>
        <topology evidence="1">Peripheral membrane protein</topology>
    </subcellularLocation>
</comment>
<keyword evidence="4" id="KW-0813">Transport</keyword>
<evidence type="ECO:0000256" key="7">
    <source>
        <dbReference type="ARBA" id="ARBA00023136"/>
    </source>
</evidence>
<evidence type="ECO:0000313" key="13">
    <source>
        <dbReference type="Proteomes" id="UP001383192"/>
    </source>
</evidence>
<dbReference type="GO" id="GO:0006886">
    <property type="term" value="P:intracellular protein transport"/>
    <property type="evidence" value="ECO:0007669"/>
    <property type="project" value="InterPro"/>
</dbReference>
<dbReference type="GO" id="GO:0007030">
    <property type="term" value="P:Golgi organization"/>
    <property type="evidence" value="ECO:0007669"/>
    <property type="project" value="TreeGrafter"/>
</dbReference>
<evidence type="ECO:0000256" key="2">
    <source>
        <dbReference type="ARBA" id="ARBA00009936"/>
    </source>
</evidence>
<feature type="region of interest" description="Disordered" evidence="9">
    <location>
        <begin position="683"/>
        <end position="703"/>
    </location>
</feature>
<dbReference type="GO" id="GO:0000139">
    <property type="term" value="C:Golgi membrane"/>
    <property type="evidence" value="ECO:0007669"/>
    <property type="project" value="UniProtKB-SubCell"/>
</dbReference>
<evidence type="ECO:0000256" key="5">
    <source>
        <dbReference type="ARBA" id="ARBA00022927"/>
    </source>
</evidence>
<dbReference type="InterPro" id="IPR048685">
    <property type="entry name" value="COG3_C"/>
</dbReference>
<evidence type="ECO:0000256" key="9">
    <source>
        <dbReference type="SAM" id="MobiDB-lite"/>
    </source>
</evidence>
<evidence type="ECO:0000313" key="12">
    <source>
        <dbReference type="EMBL" id="KAK7024379.1"/>
    </source>
</evidence>
<dbReference type="Proteomes" id="UP001383192">
    <property type="component" value="Unassembled WGS sequence"/>
</dbReference>
<feature type="compositionally biased region" description="Low complexity" evidence="9">
    <location>
        <begin position="684"/>
        <end position="693"/>
    </location>
</feature>
<dbReference type="Pfam" id="PF20671">
    <property type="entry name" value="COG3_C"/>
    <property type="match status" value="1"/>
</dbReference>
<evidence type="ECO:0000256" key="8">
    <source>
        <dbReference type="ARBA" id="ARBA00031339"/>
    </source>
</evidence>
<comment type="similarity">
    <text evidence="2">Belongs to the COG3 family.</text>
</comment>
<name>A0AAW0BGS6_9AGAR</name>
<feature type="domain" description="Conserved oligomeric Golgi complex subunit 3 N-terminal" evidence="10">
    <location>
        <begin position="126"/>
        <end position="269"/>
    </location>
</feature>
<dbReference type="GO" id="GO:0017119">
    <property type="term" value="C:Golgi transport complex"/>
    <property type="evidence" value="ECO:0007669"/>
    <property type="project" value="TreeGrafter"/>
</dbReference>
<protein>
    <recommendedName>
        <fullName evidence="3">Conserved oligomeric Golgi complex subunit 3</fullName>
    </recommendedName>
    <alternativeName>
        <fullName evidence="8">Component of oligomeric Golgi complex 3</fullName>
    </alternativeName>
</protein>
<feature type="domain" description="Conserved oligomeric Golgi complex subunit 3 C-terminal" evidence="11">
    <location>
        <begin position="290"/>
        <end position="581"/>
    </location>
</feature>
<reference evidence="12 13" key="1">
    <citation type="submission" date="2024-01" db="EMBL/GenBank/DDBJ databases">
        <title>A draft genome for a cacao thread blight-causing isolate of Paramarasmius palmivorus.</title>
        <authorList>
            <person name="Baruah I.K."/>
            <person name="Bukari Y."/>
            <person name="Amoako-Attah I."/>
            <person name="Meinhardt L.W."/>
            <person name="Bailey B.A."/>
            <person name="Cohen S.P."/>
        </authorList>
    </citation>
    <scope>NUCLEOTIDE SEQUENCE [LARGE SCALE GENOMIC DNA]</scope>
    <source>
        <strain evidence="12 13">GH-12</strain>
    </source>
</reference>
<dbReference type="GO" id="GO:0005801">
    <property type="term" value="C:cis-Golgi network"/>
    <property type="evidence" value="ECO:0007669"/>
    <property type="project" value="InterPro"/>
</dbReference>
<accession>A0AAW0BGS6</accession>
<evidence type="ECO:0000256" key="4">
    <source>
        <dbReference type="ARBA" id="ARBA00022448"/>
    </source>
</evidence>
<evidence type="ECO:0000259" key="11">
    <source>
        <dbReference type="Pfam" id="PF20671"/>
    </source>
</evidence>
<dbReference type="PANTHER" id="PTHR13302:SF8">
    <property type="entry name" value="CONSERVED OLIGOMERIC GOLGI COMPLEX SUBUNIT 3"/>
    <property type="match status" value="1"/>
</dbReference>
<comment type="caution">
    <text evidence="12">The sequence shown here is derived from an EMBL/GenBank/DDBJ whole genome shotgun (WGS) entry which is preliminary data.</text>
</comment>
<organism evidence="12 13">
    <name type="scientific">Paramarasmius palmivorus</name>
    <dbReference type="NCBI Taxonomy" id="297713"/>
    <lineage>
        <taxon>Eukaryota</taxon>
        <taxon>Fungi</taxon>
        <taxon>Dikarya</taxon>
        <taxon>Basidiomycota</taxon>
        <taxon>Agaricomycotina</taxon>
        <taxon>Agaricomycetes</taxon>
        <taxon>Agaricomycetidae</taxon>
        <taxon>Agaricales</taxon>
        <taxon>Marasmiineae</taxon>
        <taxon>Marasmiaceae</taxon>
        <taxon>Paramarasmius</taxon>
    </lineage>
</organism>
<sequence length="772" mass="85326">MQPVPRRPLAAATAPPPRPTLSLEEWESKAPLDDIQLSSISKIKTLSEHPPLPHRFTDSTTNPSSPRPSTPKLLGSSRPNTPRLKPPTSVGLLPKHPILTPQQFYDWYTQIERTLSHNQDSHFRSHISTLSTHLSTCDYLLHLLNTTQSSVDSMLANWSSVEESGKSLKESCERLLDERTHLLRLSDDLDARLTYFAELETATRILNKPGETLVLQHDFMYMVERVDICISYLKNHRSYRESELYLLRFGQCLTRAMTLIKMYFVGSLRAIVGDISKRLETSQTEETTRHLIYTRFLSLALGGVAGGGEGALPPLLAELELRTMNHPETLGHGALLGECHAAYVATRKSLVGGVVREQVKELMRGVEDVVELTRAGCTYIKQLCIDEYDLWNRFFSTGEDVVYNYLETLCDFLYDHLRPRILHETKLEGLCQVCTVLQGLMVDIPFYSSSSSSSASSHSDSEDDDEEPQNLKTSTLLHPLLQDAQTRLFFKAQSVVQSDIRYYVPPSSSTFSGDEEYETIKKTTWVLDQLRDYVDPAIYKDIATEALLLCLDSLHAATAGKEGLEPKVWLVKQVMALRDVVGRVGFDGDSGSTSAYEPGAWGAGGVGVGGGVADTLSLTSLLGAGVGGVGSVLASFGVLGDDTKTRAGGVEGVKRAITQSLRVACQGVIEEAAQTICAPLGTLSSSTSTTAAPNPTPNPDPEEFKSAYVETITKIRAFKETEGLVRYVRERVEDEYAVFRLKEEHKAKGEGKGEGKGEVMDEMELRVWLRSI</sequence>
<gene>
    <name evidence="12" type="primary">COG3_2</name>
    <name evidence="12" type="ORF">VNI00_016320</name>
</gene>
<feature type="region of interest" description="Disordered" evidence="9">
    <location>
        <begin position="1"/>
        <end position="22"/>
    </location>
</feature>
<dbReference type="AlphaFoldDB" id="A0AAW0BGS6"/>
<dbReference type="EMBL" id="JAYKXP010000125">
    <property type="protein sequence ID" value="KAK7024379.1"/>
    <property type="molecule type" value="Genomic_DNA"/>
</dbReference>
<proteinExistence type="inferred from homology"/>
<evidence type="ECO:0000256" key="6">
    <source>
        <dbReference type="ARBA" id="ARBA00023034"/>
    </source>
</evidence>
<dbReference type="GO" id="GO:0006891">
    <property type="term" value="P:intra-Golgi vesicle-mediated transport"/>
    <property type="evidence" value="ECO:0007669"/>
    <property type="project" value="TreeGrafter"/>
</dbReference>
<dbReference type="Pfam" id="PF04136">
    <property type="entry name" value="COG3_N"/>
    <property type="match status" value="1"/>
</dbReference>
<evidence type="ECO:0000256" key="3">
    <source>
        <dbReference type="ARBA" id="ARBA00020976"/>
    </source>
</evidence>
<keyword evidence="13" id="KW-1185">Reference proteome</keyword>
<dbReference type="InterPro" id="IPR007265">
    <property type="entry name" value="COG_su3"/>
</dbReference>
<dbReference type="PANTHER" id="PTHR13302">
    <property type="entry name" value="CONSERVED OLIGOMERIC GOLGI COMPLEX COMPONENT 3"/>
    <property type="match status" value="1"/>
</dbReference>
<keyword evidence="7" id="KW-0472">Membrane</keyword>
<evidence type="ECO:0000259" key="10">
    <source>
        <dbReference type="Pfam" id="PF04136"/>
    </source>
</evidence>
<dbReference type="InterPro" id="IPR048320">
    <property type="entry name" value="COG3_N"/>
</dbReference>
<feature type="region of interest" description="Disordered" evidence="9">
    <location>
        <begin position="41"/>
        <end position="95"/>
    </location>
</feature>
<evidence type="ECO:0000256" key="1">
    <source>
        <dbReference type="ARBA" id="ARBA00004395"/>
    </source>
</evidence>
<keyword evidence="6" id="KW-0333">Golgi apparatus</keyword>